<keyword evidence="2 6" id="KW-0853">WD repeat</keyword>
<dbReference type="AlphaFoldDB" id="Q9P6V7"/>
<reference evidence="8" key="2">
    <citation type="submission" date="2001-10" db="EMBL/GenBank/DDBJ databases">
        <authorList>
            <person name="German Neurospora genome project"/>
        </authorList>
    </citation>
    <scope>NUCLEOTIDE SEQUENCE</scope>
</reference>
<evidence type="ECO:0000256" key="5">
    <source>
        <dbReference type="ARBA" id="ARBA00038344"/>
    </source>
</evidence>
<evidence type="ECO:0000256" key="1">
    <source>
        <dbReference type="ARBA" id="ARBA00004906"/>
    </source>
</evidence>
<evidence type="ECO:0000256" key="6">
    <source>
        <dbReference type="PROSITE-ProRule" id="PRU00221"/>
    </source>
</evidence>
<proteinExistence type="inferred from homology"/>
<dbReference type="PANTHER" id="PTHR22852:SF0">
    <property type="entry name" value="DENTICLELESS PROTEIN HOMOLOG"/>
    <property type="match status" value="1"/>
</dbReference>
<dbReference type="GO" id="GO:0030674">
    <property type="term" value="F:protein-macromolecule adaptor activity"/>
    <property type="evidence" value="ECO:0007669"/>
    <property type="project" value="TreeGrafter"/>
</dbReference>
<dbReference type="PANTHER" id="PTHR22852">
    <property type="entry name" value="LETHAL 2 DENTICLELESS PROTEIN RETINOIC ACID-REGULATED NUCLEAR MATRIX-ASSOCIATED PROTEIN"/>
    <property type="match status" value="1"/>
</dbReference>
<feature type="repeat" description="WD" evidence="6">
    <location>
        <begin position="741"/>
        <end position="771"/>
    </location>
</feature>
<dbReference type="InterPro" id="IPR019775">
    <property type="entry name" value="WD40_repeat_CS"/>
</dbReference>
<dbReference type="InterPro" id="IPR015943">
    <property type="entry name" value="WD40/YVTN_repeat-like_dom_sf"/>
</dbReference>
<evidence type="ECO:0000256" key="4">
    <source>
        <dbReference type="ARBA" id="ARBA00022786"/>
    </source>
</evidence>
<comment type="similarity">
    <text evidence="5">Belongs to the WD repeat cdt2 family.</text>
</comment>
<feature type="region of interest" description="Disordered" evidence="7">
    <location>
        <begin position="1"/>
        <end position="203"/>
    </location>
</feature>
<feature type="compositionally biased region" description="Acidic residues" evidence="7">
    <location>
        <begin position="173"/>
        <end position="189"/>
    </location>
</feature>
<dbReference type="Pfam" id="PF00400">
    <property type="entry name" value="WD40"/>
    <property type="match status" value="3"/>
</dbReference>
<dbReference type="Gene3D" id="2.130.10.10">
    <property type="entry name" value="YVTN repeat-like/Quinoprotein amine dehydrogenase"/>
    <property type="match status" value="2"/>
</dbReference>
<keyword evidence="3" id="KW-0677">Repeat</keyword>
<evidence type="ECO:0000256" key="3">
    <source>
        <dbReference type="ARBA" id="ARBA00022737"/>
    </source>
</evidence>
<dbReference type="InterPro" id="IPR036322">
    <property type="entry name" value="WD40_repeat_dom_sf"/>
</dbReference>
<feature type="repeat" description="WD" evidence="6">
    <location>
        <begin position="320"/>
        <end position="361"/>
    </location>
</feature>
<organism evidence="8">
    <name type="scientific">Neurospora crassa</name>
    <dbReference type="NCBI Taxonomy" id="5141"/>
    <lineage>
        <taxon>Eukaryota</taxon>
        <taxon>Fungi</taxon>
        <taxon>Dikarya</taxon>
        <taxon>Ascomycota</taxon>
        <taxon>Pezizomycotina</taxon>
        <taxon>Sordariomycetes</taxon>
        <taxon>Sordariomycetidae</taxon>
        <taxon>Sordariales</taxon>
        <taxon>Sordariaceae</taxon>
        <taxon>Neurospora</taxon>
    </lineage>
</organism>
<gene>
    <name evidence="8" type="primary">68B2.190</name>
</gene>
<dbReference type="SUPFAM" id="SSF50978">
    <property type="entry name" value="WD40 repeat-like"/>
    <property type="match status" value="1"/>
</dbReference>
<dbReference type="PIR" id="T48835">
    <property type="entry name" value="T48835"/>
</dbReference>
<dbReference type="EMBL" id="AL353821">
    <property type="protein sequence ID" value="CAB88627.1"/>
    <property type="molecule type" value="Genomic_DNA"/>
</dbReference>
<feature type="compositionally biased region" description="Polar residues" evidence="7">
    <location>
        <begin position="1"/>
        <end position="11"/>
    </location>
</feature>
<name>Q9P6V7_NEUCS</name>
<dbReference type="SMART" id="SM00320">
    <property type="entry name" value="WD40"/>
    <property type="match status" value="6"/>
</dbReference>
<feature type="compositionally biased region" description="Low complexity" evidence="7">
    <location>
        <begin position="16"/>
        <end position="26"/>
    </location>
</feature>
<dbReference type="GO" id="GO:0043161">
    <property type="term" value="P:proteasome-mediated ubiquitin-dependent protein catabolic process"/>
    <property type="evidence" value="ECO:0007669"/>
    <property type="project" value="TreeGrafter"/>
</dbReference>
<keyword evidence="4" id="KW-0833">Ubl conjugation pathway</keyword>
<feature type="repeat" description="WD" evidence="6">
    <location>
        <begin position="362"/>
        <end position="399"/>
    </location>
</feature>
<comment type="pathway">
    <text evidence="1">Protein modification; protein ubiquitination.</text>
</comment>
<dbReference type="PROSITE" id="PS50082">
    <property type="entry name" value="WD_REPEATS_2"/>
    <property type="match status" value="3"/>
</dbReference>
<feature type="compositionally biased region" description="Low complexity" evidence="7">
    <location>
        <begin position="684"/>
        <end position="703"/>
    </location>
</feature>
<dbReference type="InterPro" id="IPR051865">
    <property type="entry name" value="WD-repeat_CDT2_adapter"/>
</dbReference>
<dbReference type="PROSITE" id="PS50294">
    <property type="entry name" value="WD_REPEATS_REGION"/>
    <property type="match status" value="1"/>
</dbReference>
<protein>
    <submittedName>
        <fullName evidence="8">Related to lethal(2) denticleless protein</fullName>
    </submittedName>
</protein>
<dbReference type="VEuPathDB" id="FungiDB:NCU03668"/>
<sequence length="810" mass="88075">MADNSNSTSTPLGVKSSSSLNTSNNIPPIPSSPPPRSAAKERRNPSITPRKFRRFFTPRVIANNHPSASQRALRDLAGPLIERSHTPSSPLRPISEEEIPDVLPSLQDGQRSSKRRKITHASTPKRAEASHVSHLPSPAATSPALLSTPELKHDRLGSPIHSIRKLPSQLALDGDEAESEESDDDDDGQELPTTRRRPNRAPIQLDRRGLGAQLVQRVTGGMPGAGNRSLSCPVSDWRSETADFYSRREDAHFMNSHEGHPRSIPFCTTSCNSKSAYIRWPITPFADHPKAKNLVAVGDEEGYVRLLDTQNEFSQINMSFQAHGNAIIDMAFSDDDLLLATASGDQTGKVLDFVTQQPISILGHHTASLKQVRFQPGRGANSVLATTSRDGSVQIWDLRCRGGPVQDVAIRSEAGLHARLPRTPNPGCVVNSIYDAHSRIPQKQARNLLPGASNVDVARIGEVPGRLGEVSVTALQFLPPGREHLFLTACEADASVKLWDIRAVHTSRHHKYSTPVSFTAPLPSHANWRPFGISSMALGGDGSRLYTLCKDNTVYAYSTAHLVLGHAVELTAARPGEEPPRRRHHNHGTAHEGLGPLYGFRHPLFHATSFYVKSAIRPAKNGHSELLAVGSSDGAAVLFPTDERYIKEAFAWQRQHPNQEDDESYLVGEPTSCIPVTPARPRLTRSATTSLLPSSSLMSMSSSSGGGGRPGTSSSASLFGIKGGHHHSSNTPIIRRGTPLVRGHEKEVGALTWTLDGSLVTASDDYLVRCWREGREEAADLRTGGETGGRRWGCGWADVGDQWDGDVDDW</sequence>
<feature type="region of interest" description="Disordered" evidence="7">
    <location>
        <begin position="684"/>
        <end position="715"/>
    </location>
</feature>
<dbReference type="InterPro" id="IPR001680">
    <property type="entry name" value="WD40_rpt"/>
</dbReference>
<accession>Q9P6V7</accession>
<evidence type="ECO:0000256" key="2">
    <source>
        <dbReference type="ARBA" id="ARBA00022574"/>
    </source>
</evidence>
<evidence type="ECO:0000256" key="7">
    <source>
        <dbReference type="SAM" id="MobiDB-lite"/>
    </source>
</evidence>
<dbReference type="PROSITE" id="PS00678">
    <property type="entry name" value="WD_REPEATS_1"/>
    <property type="match status" value="1"/>
</dbReference>
<dbReference type="GO" id="GO:0005634">
    <property type="term" value="C:nucleus"/>
    <property type="evidence" value="ECO:0007669"/>
    <property type="project" value="TreeGrafter"/>
</dbReference>
<feature type="compositionally biased region" description="Pro residues" evidence="7">
    <location>
        <begin position="27"/>
        <end position="36"/>
    </location>
</feature>
<reference evidence="8" key="1">
    <citation type="submission" date="2000-04" db="EMBL/GenBank/DDBJ databases">
        <authorList>
            <person name="Schulte U."/>
            <person name="Aign V."/>
            <person name="Hoheisel J."/>
            <person name="Brandt P."/>
            <person name="Fartmann B."/>
            <person name="Holland R."/>
            <person name="Nyakatura G."/>
            <person name="Mewes H.W."/>
            <person name="Mannhaupt G."/>
        </authorList>
    </citation>
    <scope>NUCLEOTIDE SEQUENCE</scope>
</reference>
<evidence type="ECO:0000313" key="8">
    <source>
        <dbReference type="EMBL" id="CAB88627.1"/>
    </source>
</evidence>